<dbReference type="Proteomes" id="UP000595374">
    <property type="component" value="Chromosome"/>
</dbReference>
<dbReference type="RefSeq" id="WP_198498431.1">
    <property type="nucleotide sequence ID" value="NZ_CP065989.1"/>
</dbReference>
<name>A0A7T3ZWZ0_9MICO</name>
<dbReference type="AlphaFoldDB" id="A0A7T3ZWZ0"/>
<reference evidence="1 2" key="1">
    <citation type="submission" date="2020-12" db="EMBL/GenBank/DDBJ databases">
        <title>FDA dAtabase for Regulatory Grade micrObial Sequences (FDA-ARGOS): Supporting development and validation of Infectious Disease Dx tests.</title>
        <authorList>
            <person name="Sproer C."/>
            <person name="Gronow S."/>
            <person name="Severitt S."/>
            <person name="Schroder I."/>
            <person name="Tallon L."/>
            <person name="Sadzewicz L."/>
            <person name="Zhao X."/>
            <person name="Boylan J."/>
            <person name="Ott S."/>
            <person name="Bowen H."/>
            <person name="Vavikolanu K."/>
            <person name="Mehta A."/>
            <person name="Aluvathingal J."/>
            <person name="Nadendla S."/>
            <person name="Lowell S."/>
            <person name="Myers T."/>
            <person name="Yan Y."/>
            <person name="Sichtig H."/>
        </authorList>
    </citation>
    <scope>NUCLEOTIDE SEQUENCE [LARGE SCALE GENOMIC DNA]</scope>
    <source>
        <strain evidence="1 2">FDAARGOS_990</strain>
    </source>
</reference>
<sequence length="293" mass="32906">MAVSPSHALGQIAGYMMEQAFFDMILPVANEFDLFVDRQGPRPVRGTRKKVTWVDDHDNKHDLDFVLERGGSSSMVGRPAAFIESAWRRYTKHSVNKAGEIANALVPLRRTFRFDRPFLGALVAGEWTQGGITHMESQGINVLHLPVETLVDAFKVEDIDFWFEETTPAEHMAAQVECWSTIGPEGQENVMKALRESAATQFDAFATRLRDHLSRRVQSVMILPLHGVARTAASVAEALTFLSGMQTTKPSPEDLELLRIEIQVRYSNTDRIEASFSSLADAIVWLEQNYLDQ</sequence>
<dbReference type="REBASE" id="457992">
    <property type="entry name" value="Bca990ORF10150P"/>
</dbReference>
<dbReference type="EMBL" id="CP065989">
    <property type="protein sequence ID" value="QQB13213.1"/>
    <property type="molecule type" value="Genomic_DNA"/>
</dbReference>
<organism evidence="1 2">
    <name type="scientific">Brevibacterium casei</name>
    <dbReference type="NCBI Taxonomy" id="33889"/>
    <lineage>
        <taxon>Bacteria</taxon>
        <taxon>Bacillati</taxon>
        <taxon>Actinomycetota</taxon>
        <taxon>Actinomycetes</taxon>
        <taxon>Micrococcales</taxon>
        <taxon>Brevibacteriaceae</taxon>
        <taxon>Brevibacterium</taxon>
    </lineage>
</organism>
<evidence type="ECO:0000313" key="1">
    <source>
        <dbReference type="EMBL" id="QQB13213.1"/>
    </source>
</evidence>
<gene>
    <name evidence="1" type="ORF">I6H47_10155</name>
</gene>
<proteinExistence type="predicted"/>
<protein>
    <recommendedName>
        <fullName evidence="3">DNA methylase</fullName>
    </recommendedName>
</protein>
<evidence type="ECO:0008006" key="3">
    <source>
        <dbReference type="Google" id="ProtNLM"/>
    </source>
</evidence>
<accession>A0A7T3ZWZ0</accession>
<evidence type="ECO:0000313" key="2">
    <source>
        <dbReference type="Proteomes" id="UP000595374"/>
    </source>
</evidence>